<gene>
    <name evidence="2" type="ORF">EA473_18735</name>
</gene>
<reference evidence="2 3" key="1">
    <citation type="submission" date="2018-10" db="EMBL/GenBank/DDBJ databases">
        <title>Natrarchaeobius chitinivorans gen. nov., sp. nov., and Natrarchaeobius haloalkaliphilus sp. nov., alkaliphilic, chitin-utilizing haloarchaea from hypersaline alkaline lakes.</title>
        <authorList>
            <person name="Sorokin D.Y."/>
            <person name="Elcheninov A.G."/>
            <person name="Kostrikina N.A."/>
            <person name="Bale N.J."/>
            <person name="Sinninghe Damste J.S."/>
            <person name="Khijniak T.V."/>
            <person name="Kublanov I.V."/>
            <person name="Toshchakov S.V."/>
        </authorList>
    </citation>
    <scope>NUCLEOTIDE SEQUENCE [LARGE SCALE GENOMIC DNA]</scope>
    <source>
        <strain evidence="2 3">AArcht4T</strain>
    </source>
</reference>
<keyword evidence="3" id="KW-1185">Reference proteome</keyword>
<dbReference type="GO" id="GO:0004061">
    <property type="term" value="F:arylformamidase activity"/>
    <property type="evidence" value="ECO:0007669"/>
    <property type="project" value="InterPro"/>
</dbReference>
<dbReference type="AlphaFoldDB" id="A0A3N6P2K7"/>
<feature type="region of interest" description="Disordered" evidence="1">
    <location>
        <begin position="1"/>
        <end position="30"/>
    </location>
</feature>
<evidence type="ECO:0000256" key="1">
    <source>
        <dbReference type="SAM" id="MobiDB-lite"/>
    </source>
</evidence>
<dbReference type="PANTHER" id="PTHR31118">
    <property type="entry name" value="CYCLASE-LIKE PROTEIN 2"/>
    <property type="match status" value="1"/>
</dbReference>
<dbReference type="EMBL" id="REGA01000020">
    <property type="protein sequence ID" value="RQG91829.1"/>
    <property type="molecule type" value="Genomic_DNA"/>
</dbReference>
<accession>A0A3N6P2K7</accession>
<evidence type="ECO:0000313" key="3">
    <source>
        <dbReference type="Proteomes" id="UP000282323"/>
    </source>
</evidence>
<dbReference type="Proteomes" id="UP000282323">
    <property type="component" value="Unassembled WGS sequence"/>
</dbReference>
<dbReference type="SUPFAM" id="SSF102198">
    <property type="entry name" value="Putative cyclase"/>
    <property type="match status" value="1"/>
</dbReference>
<dbReference type="Gene3D" id="3.50.30.50">
    <property type="entry name" value="Putative cyclase"/>
    <property type="match status" value="1"/>
</dbReference>
<dbReference type="GO" id="GO:0019441">
    <property type="term" value="P:L-tryptophan catabolic process to kynurenine"/>
    <property type="evidence" value="ECO:0007669"/>
    <property type="project" value="InterPro"/>
</dbReference>
<dbReference type="RefSeq" id="WP_124197104.1">
    <property type="nucleotide sequence ID" value="NZ_REGA01000020.1"/>
</dbReference>
<proteinExistence type="predicted"/>
<dbReference type="Pfam" id="PF04199">
    <property type="entry name" value="Cyclase"/>
    <property type="match status" value="1"/>
</dbReference>
<name>A0A3N6P2K7_NATCH</name>
<comment type="caution">
    <text evidence="2">The sequence shown here is derived from an EMBL/GenBank/DDBJ whole genome shotgun (WGS) entry which is preliminary data.</text>
</comment>
<dbReference type="InterPro" id="IPR007325">
    <property type="entry name" value="KFase/CYL"/>
</dbReference>
<sequence>MYRDLSHPIEAGMQTYPGDPPVEVSQTATVSEDGVAVREICCGSHTGTHIDAPSHTEPDGRGLEDRPVSEYVFEARLVNVAPCRPRERIGPSDLPADLDESADPVDLLVVRTGYDDRWNTDAYLDHPYLAPETAVSLREAGCGVAADTLNPDPTPTANASEDEPDGFPVHRTLLGEGLPILENLRNLEGLPERFRLYAFPLPLRNADGAPVRAVAALE</sequence>
<organism evidence="2 3">
    <name type="scientific">Natrarchaeobius chitinivorans</name>
    <dbReference type="NCBI Taxonomy" id="1679083"/>
    <lineage>
        <taxon>Archaea</taxon>
        <taxon>Methanobacteriati</taxon>
        <taxon>Methanobacteriota</taxon>
        <taxon>Stenosarchaea group</taxon>
        <taxon>Halobacteria</taxon>
        <taxon>Halobacteriales</taxon>
        <taxon>Natrialbaceae</taxon>
        <taxon>Natrarchaeobius</taxon>
    </lineage>
</organism>
<dbReference type="OrthoDB" id="9014at2157"/>
<evidence type="ECO:0000313" key="2">
    <source>
        <dbReference type="EMBL" id="RQG91829.1"/>
    </source>
</evidence>
<dbReference type="InterPro" id="IPR037175">
    <property type="entry name" value="KFase_sf"/>
</dbReference>
<protein>
    <submittedName>
        <fullName evidence="2">Cyclase family protein</fullName>
    </submittedName>
</protein>
<dbReference type="PANTHER" id="PTHR31118:SF32">
    <property type="entry name" value="KYNURENINE FORMAMIDASE"/>
    <property type="match status" value="1"/>
</dbReference>